<feature type="region of interest" description="Disordered" evidence="1">
    <location>
        <begin position="66"/>
        <end position="110"/>
    </location>
</feature>
<dbReference type="PROSITE" id="PS51257">
    <property type="entry name" value="PROKAR_LIPOPROTEIN"/>
    <property type="match status" value="1"/>
</dbReference>
<protein>
    <submittedName>
        <fullName evidence="2">Uncharacterized protein</fullName>
    </submittedName>
</protein>
<dbReference type="AlphaFoldDB" id="A0AAW1BEX5"/>
<proteinExistence type="predicted"/>
<evidence type="ECO:0000313" key="2">
    <source>
        <dbReference type="EMBL" id="KAK9400479.1"/>
    </source>
</evidence>
<name>A0AAW1BEX5_CROAD</name>
<organism evidence="2 3">
    <name type="scientific">Crotalus adamanteus</name>
    <name type="common">Eastern diamondback rattlesnake</name>
    <dbReference type="NCBI Taxonomy" id="8729"/>
    <lineage>
        <taxon>Eukaryota</taxon>
        <taxon>Metazoa</taxon>
        <taxon>Chordata</taxon>
        <taxon>Craniata</taxon>
        <taxon>Vertebrata</taxon>
        <taxon>Euteleostomi</taxon>
        <taxon>Lepidosauria</taxon>
        <taxon>Squamata</taxon>
        <taxon>Bifurcata</taxon>
        <taxon>Unidentata</taxon>
        <taxon>Episquamata</taxon>
        <taxon>Toxicofera</taxon>
        <taxon>Serpentes</taxon>
        <taxon>Colubroidea</taxon>
        <taxon>Viperidae</taxon>
        <taxon>Crotalinae</taxon>
        <taxon>Crotalus</taxon>
    </lineage>
</organism>
<gene>
    <name evidence="2" type="ORF">NXF25_011193</name>
</gene>
<dbReference type="Proteomes" id="UP001474421">
    <property type="component" value="Unassembled WGS sequence"/>
</dbReference>
<sequence length="110" mass="12449">MSSKFSVTMALHHPLLKTWFISNEVSCPVSISSGCELLYIQGTNPKPYDVIRTLLRKNPVQHLIGSKANEIHPGTVERDTEWENLQPKCFQHHGKNRDQSPKPNPSAKCE</sequence>
<evidence type="ECO:0000313" key="3">
    <source>
        <dbReference type="Proteomes" id="UP001474421"/>
    </source>
</evidence>
<keyword evidence="3" id="KW-1185">Reference proteome</keyword>
<accession>A0AAW1BEX5</accession>
<dbReference type="EMBL" id="JAOTOJ010000005">
    <property type="protein sequence ID" value="KAK9400479.1"/>
    <property type="molecule type" value="Genomic_DNA"/>
</dbReference>
<reference evidence="2 3" key="1">
    <citation type="journal article" date="2024" name="Proc. Natl. Acad. Sci. U.S.A.">
        <title>The genetic regulatory architecture and epigenomic basis for age-related changes in rattlesnake venom.</title>
        <authorList>
            <person name="Hogan M.P."/>
            <person name="Holding M.L."/>
            <person name="Nystrom G.S."/>
            <person name="Colston T.J."/>
            <person name="Bartlett D.A."/>
            <person name="Mason A.J."/>
            <person name="Ellsworth S.A."/>
            <person name="Rautsaw R.M."/>
            <person name="Lawrence K.C."/>
            <person name="Strickland J.L."/>
            <person name="He B."/>
            <person name="Fraser P."/>
            <person name="Margres M.J."/>
            <person name="Gilbert D.M."/>
            <person name="Gibbs H.L."/>
            <person name="Parkinson C.L."/>
            <person name="Rokyta D.R."/>
        </authorList>
    </citation>
    <scope>NUCLEOTIDE SEQUENCE [LARGE SCALE GENOMIC DNA]</scope>
    <source>
        <strain evidence="2">DRR0105</strain>
    </source>
</reference>
<evidence type="ECO:0000256" key="1">
    <source>
        <dbReference type="SAM" id="MobiDB-lite"/>
    </source>
</evidence>
<comment type="caution">
    <text evidence="2">The sequence shown here is derived from an EMBL/GenBank/DDBJ whole genome shotgun (WGS) entry which is preliminary data.</text>
</comment>